<dbReference type="AlphaFoldDB" id="A0A397B199"/>
<reference evidence="3 4" key="1">
    <citation type="submission" date="2018-08" db="EMBL/GenBank/DDBJ databases">
        <title>Aphanomyces genome sequencing and annotation.</title>
        <authorList>
            <person name="Minardi D."/>
            <person name="Oidtmann B."/>
            <person name="Van Der Giezen M."/>
            <person name="Studholme D.J."/>
        </authorList>
    </citation>
    <scope>NUCLEOTIDE SEQUENCE [LARGE SCALE GENOMIC DNA]</scope>
    <source>
        <strain evidence="2 3">SA</strain>
        <strain evidence="1 4">Yx</strain>
    </source>
</reference>
<sequence length="132" mass="14813">MAASNVNAMAGSMQEEFATMIFKYSASPKDNDLGKLAHEFAALHNMNLKPLKLLNHAIQQSQPTSEFVEHLTHAGWLAARSVLTCRQLGATYVQLRFELDSTMETIELSVESFYRFLANMEALQAHMDFLMG</sequence>
<dbReference type="VEuPathDB" id="FungiDB:H257_02160"/>
<protein>
    <recommendedName>
        <fullName evidence="5">COMM domain-containing protein</fullName>
    </recommendedName>
</protein>
<gene>
    <name evidence="1" type="ORF">DYB25_002481</name>
    <name evidence="2" type="ORF">DYB38_006908</name>
</gene>
<evidence type="ECO:0000313" key="4">
    <source>
        <dbReference type="Proteomes" id="UP000266239"/>
    </source>
</evidence>
<proteinExistence type="predicted"/>
<comment type="caution">
    <text evidence="1">The sequence shown here is derived from an EMBL/GenBank/DDBJ whole genome shotgun (WGS) entry which is preliminary data.</text>
</comment>
<organism evidence="1 4">
    <name type="scientific">Aphanomyces astaci</name>
    <name type="common">Crayfish plague agent</name>
    <dbReference type="NCBI Taxonomy" id="112090"/>
    <lineage>
        <taxon>Eukaryota</taxon>
        <taxon>Sar</taxon>
        <taxon>Stramenopiles</taxon>
        <taxon>Oomycota</taxon>
        <taxon>Saprolegniomycetes</taxon>
        <taxon>Saprolegniales</taxon>
        <taxon>Verrucalvaceae</taxon>
        <taxon>Aphanomyces</taxon>
    </lineage>
</organism>
<dbReference type="EMBL" id="QUTA01006058">
    <property type="protein sequence ID" value="RHY12916.1"/>
    <property type="molecule type" value="Genomic_DNA"/>
</dbReference>
<dbReference type="Proteomes" id="UP000265716">
    <property type="component" value="Unassembled WGS sequence"/>
</dbReference>
<evidence type="ECO:0008006" key="5">
    <source>
        <dbReference type="Google" id="ProtNLM"/>
    </source>
</evidence>
<dbReference type="Proteomes" id="UP000266239">
    <property type="component" value="Unassembled WGS sequence"/>
</dbReference>
<evidence type="ECO:0000313" key="1">
    <source>
        <dbReference type="EMBL" id="RHY12916.1"/>
    </source>
</evidence>
<dbReference type="EMBL" id="QUTC01007327">
    <property type="protein sequence ID" value="RHY48187.1"/>
    <property type="molecule type" value="Genomic_DNA"/>
</dbReference>
<name>A0A397B199_APHAT</name>
<accession>A0A397B199</accession>
<evidence type="ECO:0000313" key="3">
    <source>
        <dbReference type="Proteomes" id="UP000265716"/>
    </source>
</evidence>
<evidence type="ECO:0000313" key="2">
    <source>
        <dbReference type="EMBL" id="RHY48187.1"/>
    </source>
</evidence>